<feature type="transmembrane region" description="Helical" evidence="4">
    <location>
        <begin position="362"/>
        <end position="382"/>
    </location>
</feature>
<dbReference type="Proteomes" id="UP000270411">
    <property type="component" value="Chromosome 2"/>
</dbReference>
<proteinExistence type="predicted"/>
<evidence type="ECO:0000256" key="1">
    <source>
        <dbReference type="ARBA" id="ARBA00022692"/>
    </source>
</evidence>
<dbReference type="PROSITE" id="PS50850">
    <property type="entry name" value="MFS"/>
    <property type="match status" value="1"/>
</dbReference>
<feature type="transmembrane region" description="Helical" evidence="4">
    <location>
        <begin position="94"/>
        <end position="120"/>
    </location>
</feature>
<feature type="transmembrane region" description="Helical" evidence="4">
    <location>
        <begin position="151"/>
        <end position="171"/>
    </location>
</feature>
<feature type="transmembrane region" description="Helical" evidence="4">
    <location>
        <begin position="58"/>
        <end position="82"/>
    </location>
</feature>
<dbReference type="Pfam" id="PF06779">
    <property type="entry name" value="MFS_4"/>
    <property type="match status" value="1"/>
</dbReference>
<dbReference type="InterPro" id="IPR010645">
    <property type="entry name" value="MFS_4"/>
</dbReference>
<feature type="transmembrane region" description="Helical" evidence="4">
    <location>
        <begin position="321"/>
        <end position="341"/>
    </location>
</feature>
<dbReference type="InterPro" id="IPR036259">
    <property type="entry name" value="MFS_trans_sf"/>
</dbReference>
<feature type="transmembrane region" description="Helical" evidence="4">
    <location>
        <begin position="388"/>
        <end position="409"/>
    </location>
</feature>
<feature type="transmembrane region" description="Helical" evidence="4">
    <location>
        <begin position="270"/>
        <end position="290"/>
    </location>
</feature>
<evidence type="ECO:0000256" key="4">
    <source>
        <dbReference type="SAM" id="Phobius"/>
    </source>
</evidence>
<organism evidence="6 7">
    <name type="scientific">Cupriavidus pauculus</name>
    <dbReference type="NCBI Taxonomy" id="82633"/>
    <lineage>
        <taxon>Bacteria</taxon>
        <taxon>Pseudomonadati</taxon>
        <taxon>Pseudomonadota</taxon>
        <taxon>Betaproteobacteria</taxon>
        <taxon>Burkholderiales</taxon>
        <taxon>Burkholderiaceae</taxon>
        <taxon>Cupriavidus</taxon>
    </lineage>
</organism>
<keyword evidence="1 4" id="KW-0812">Transmembrane</keyword>
<evidence type="ECO:0000313" key="6">
    <source>
        <dbReference type="EMBL" id="AZG15811.1"/>
    </source>
</evidence>
<evidence type="ECO:0000313" key="7">
    <source>
        <dbReference type="Proteomes" id="UP000270411"/>
    </source>
</evidence>
<feature type="transmembrane region" description="Helical" evidence="4">
    <location>
        <begin position="27"/>
        <end position="46"/>
    </location>
</feature>
<keyword evidence="2 4" id="KW-1133">Transmembrane helix</keyword>
<keyword evidence="3 4" id="KW-0472">Membrane</keyword>
<feature type="transmembrane region" description="Helical" evidence="4">
    <location>
        <begin position="183"/>
        <end position="204"/>
    </location>
</feature>
<dbReference type="KEGG" id="cpau:EHF44_20410"/>
<dbReference type="EMBL" id="CP033970">
    <property type="protein sequence ID" value="AZG15811.1"/>
    <property type="molecule type" value="Genomic_DNA"/>
</dbReference>
<evidence type="ECO:0000259" key="5">
    <source>
        <dbReference type="PROSITE" id="PS50850"/>
    </source>
</evidence>
<name>A0A3G8H5K8_9BURK</name>
<dbReference type="AlphaFoldDB" id="A0A3G8H5K8"/>
<dbReference type="SUPFAM" id="SSF103473">
    <property type="entry name" value="MFS general substrate transporter"/>
    <property type="match status" value="1"/>
</dbReference>
<dbReference type="GO" id="GO:0005886">
    <property type="term" value="C:plasma membrane"/>
    <property type="evidence" value="ECO:0007669"/>
    <property type="project" value="TreeGrafter"/>
</dbReference>
<dbReference type="Gene3D" id="1.20.1250.20">
    <property type="entry name" value="MFS general substrate transporter like domains"/>
    <property type="match status" value="2"/>
</dbReference>
<dbReference type="GO" id="GO:0022857">
    <property type="term" value="F:transmembrane transporter activity"/>
    <property type="evidence" value="ECO:0007669"/>
    <property type="project" value="InterPro"/>
</dbReference>
<reference evidence="7" key="1">
    <citation type="submission" date="2018-11" db="EMBL/GenBank/DDBJ databases">
        <title>FDA dAtabase for Regulatory Grade micrObial Sequences (FDA-ARGOS): Supporting development and validation of Infectious Disease Dx tests.</title>
        <authorList>
            <person name="Goldberg B."/>
            <person name="Campos J."/>
            <person name="Tallon L."/>
            <person name="Sadzewicz L."/>
            <person name="Zhao X."/>
            <person name="Vavikolanu K."/>
            <person name="Mehta A."/>
            <person name="Aluvathingal J."/>
            <person name="Nadendla S."/>
            <person name="Geyer C."/>
            <person name="Nandy P."/>
            <person name="Yan Y."/>
            <person name="Sichtig H."/>
        </authorList>
    </citation>
    <scope>NUCLEOTIDE SEQUENCE [LARGE SCALE GENOMIC DNA]</scope>
    <source>
        <strain evidence="7">FDAARGOS_614</strain>
    </source>
</reference>
<dbReference type="InterPro" id="IPR020846">
    <property type="entry name" value="MFS_dom"/>
</dbReference>
<gene>
    <name evidence="6" type="ORF">EHF44_20410</name>
</gene>
<sequence>MSADAPATASHPPVPDGRTLDARALHAAFAGLCASLVAIGLARFAYTPLIPSLIQAHWFSAADTVALGAANFAGYLAGALLGRPLAARLSNRHALRWLMVAATAAFFACAFPVSVGWFFVWRFLSGLSGGAIMVLVATAILPHIAPGRRGLVSGMIFLGLGLGIAASGTLVPELLTLGLRATWFGLGAVALVLTALSWTGWFAADTPPAMPAATAAGHHAADGALSGQRHALRVIYVQYAANALGLVPAMVLLVDFVARGLGQGAAVGARYWVLYGVAAIAGPLLTGWIGPRLGYRNGYRIAMALQGLAAAMLALCHAPAALWTATLVLGACTTGIVPMVLGRVQELLPHDPVAQRAAWSRATASFALFQAVGGYGYAWLFSHTHENHALIFACGAVAMAVAFAADFTVRKPAPAA</sequence>
<feature type="transmembrane region" description="Helical" evidence="4">
    <location>
        <begin position="126"/>
        <end position="144"/>
    </location>
</feature>
<dbReference type="PANTHER" id="PTHR23537:SF1">
    <property type="entry name" value="SUGAR TRANSPORTER"/>
    <property type="match status" value="1"/>
</dbReference>
<dbReference type="RefSeq" id="WP_124685543.1">
    <property type="nucleotide sequence ID" value="NZ_CP033970.1"/>
</dbReference>
<evidence type="ECO:0000256" key="3">
    <source>
        <dbReference type="ARBA" id="ARBA00023136"/>
    </source>
</evidence>
<dbReference type="PANTHER" id="PTHR23537">
    <property type="match status" value="1"/>
</dbReference>
<accession>A0A3G8H5K8</accession>
<feature type="transmembrane region" description="Helical" evidence="4">
    <location>
        <begin position="239"/>
        <end position="258"/>
    </location>
</feature>
<dbReference type="OrthoDB" id="9797953at2"/>
<protein>
    <submittedName>
        <fullName evidence="6">YbfB/YjiJ family MFS transporter</fullName>
    </submittedName>
</protein>
<evidence type="ECO:0000256" key="2">
    <source>
        <dbReference type="ARBA" id="ARBA00022989"/>
    </source>
</evidence>
<feature type="domain" description="Major facilitator superfamily (MFS) profile" evidence="5">
    <location>
        <begin position="19"/>
        <end position="413"/>
    </location>
</feature>